<feature type="transmembrane region" description="Helical" evidence="1">
    <location>
        <begin position="66"/>
        <end position="88"/>
    </location>
</feature>
<keyword evidence="1" id="KW-1133">Transmembrane helix</keyword>
<evidence type="ECO:0000313" key="2">
    <source>
        <dbReference type="EMBL" id="OXA43262.1"/>
    </source>
</evidence>
<keyword evidence="1" id="KW-0812">Transmembrane</keyword>
<reference evidence="2 3" key="1">
    <citation type="submission" date="2015-12" db="EMBL/GenBank/DDBJ databases">
        <title>The genome of Folsomia candida.</title>
        <authorList>
            <person name="Faddeeva A."/>
            <person name="Derks M.F."/>
            <person name="Anvar Y."/>
            <person name="Smit S."/>
            <person name="Van Straalen N."/>
            <person name="Roelofs D."/>
        </authorList>
    </citation>
    <scope>NUCLEOTIDE SEQUENCE [LARGE SCALE GENOMIC DNA]</scope>
    <source>
        <strain evidence="2 3">VU population</strain>
        <tissue evidence="2">Whole body</tissue>
    </source>
</reference>
<gene>
    <name evidence="2" type="ORF">Fcan01_22055</name>
</gene>
<keyword evidence="3" id="KW-1185">Reference proteome</keyword>
<protein>
    <submittedName>
        <fullName evidence="2">Uncharacterized protein</fullName>
    </submittedName>
</protein>
<feature type="transmembrane region" description="Helical" evidence="1">
    <location>
        <begin position="100"/>
        <end position="119"/>
    </location>
</feature>
<evidence type="ECO:0000256" key="1">
    <source>
        <dbReference type="SAM" id="Phobius"/>
    </source>
</evidence>
<comment type="caution">
    <text evidence="2">The sequence shown here is derived from an EMBL/GenBank/DDBJ whole genome shotgun (WGS) entry which is preliminary data.</text>
</comment>
<keyword evidence="1" id="KW-0472">Membrane</keyword>
<evidence type="ECO:0000313" key="3">
    <source>
        <dbReference type="Proteomes" id="UP000198287"/>
    </source>
</evidence>
<accession>A0A226DCL3</accession>
<feature type="transmembrane region" description="Helical" evidence="1">
    <location>
        <begin position="218"/>
        <end position="245"/>
    </location>
</feature>
<dbReference type="AlphaFoldDB" id="A0A226DCL3"/>
<dbReference type="Proteomes" id="UP000198287">
    <property type="component" value="Unassembled WGS sequence"/>
</dbReference>
<proteinExistence type="predicted"/>
<dbReference type="EMBL" id="LNIX01000023">
    <property type="protein sequence ID" value="OXA43262.1"/>
    <property type="molecule type" value="Genomic_DNA"/>
</dbReference>
<feature type="transmembrane region" description="Helical" evidence="1">
    <location>
        <begin position="165"/>
        <end position="189"/>
    </location>
</feature>
<organism evidence="2 3">
    <name type="scientific">Folsomia candida</name>
    <name type="common">Springtail</name>
    <dbReference type="NCBI Taxonomy" id="158441"/>
    <lineage>
        <taxon>Eukaryota</taxon>
        <taxon>Metazoa</taxon>
        <taxon>Ecdysozoa</taxon>
        <taxon>Arthropoda</taxon>
        <taxon>Hexapoda</taxon>
        <taxon>Collembola</taxon>
        <taxon>Entomobryomorpha</taxon>
        <taxon>Isotomoidea</taxon>
        <taxon>Isotomidae</taxon>
        <taxon>Proisotominae</taxon>
        <taxon>Folsomia</taxon>
    </lineage>
</organism>
<name>A0A226DCL3_FOLCA</name>
<sequence>MHFDRKLFCKTSFREQFIRIFNVYFKSSYIPMIKVLLLTFSRFNPIHYKYSSSEISTWRHNQSHRIAYFTSLCFVFLHIIVFLEWFYLHPFASVQLWESVVMIYYLLIFSFTLISELVLGWRSAELKLLIDASMAMEAKLFSGRGDAPLPRKGGSVKNTEFLPKVLFSAVILNTPIVQGVGFLICMFFPCMPPLITIRSELCPCWVEGGDRIPLMSKLMIWLFTAASWSAVIGVTFTSFIVLLLYPTLVVELWIKHSKSIMETNAAVGVTKYRDSQLLFNLYSCVMATPMATLLMGTAMIAEVTILYALITSGTVIPPTVAALFAVIALDFFLIIQIVFKMLRRPYVASMVFKQKVDTLEKRGRWFNRFMKSCSPVKVPMGDDYLGIGYTPTGHVP</sequence>
<feature type="transmembrane region" description="Helical" evidence="1">
    <location>
        <begin position="316"/>
        <end position="339"/>
    </location>
</feature>
<feature type="transmembrane region" description="Helical" evidence="1">
    <location>
        <begin position="281"/>
        <end position="310"/>
    </location>
</feature>